<reference evidence="1" key="1">
    <citation type="journal article" date="2020" name="Stud. Mycol.">
        <title>101 Dothideomycetes genomes: a test case for predicting lifestyles and emergence of pathogens.</title>
        <authorList>
            <person name="Haridas S."/>
            <person name="Albert R."/>
            <person name="Binder M."/>
            <person name="Bloem J."/>
            <person name="Labutti K."/>
            <person name="Salamov A."/>
            <person name="Andreopoulos B."/>
            <person name="Baker S."/>
            <person name="Barry K."/>
            <person name="Bills G."/>
            <person name="Bluhm B."/>
            <person name="Cannon C."/>
            <person name="Castanera R."/>
            <person name="Culley D."/>
            <person name="Daum C."/>
            <person name="Ezra D."/>
            <person name="Gonzalez J."/>
            <person name="Henrissat B."/>
            <person name="Kuo A."/>
            <person name="Liang C."/>
            <person name="Lipzen A."/>
            <person name="Lutzoni F."/>
            <person name="Magnuson J."/>
            <person name="Mondo S."/>
            <person name="Nolan M."/>
            <person name="Ohm R."/>
            <person name="Pangilinan J."/>
            <person name="Park H.-J."/>
            <person name="Ramirez L."/>
            <person name="Alfaro M."/>
            <person name="Sun H."/>
            <person name="Tritt A."/>
            <person name="Yoshinaga Y."/>
            <person name="Zwiers L.-H."/>
            <person name="Turgeon B."/>
            <person name="Goodwin S."/>
            <person name="Spatafora J."/>
            <person name="Crous P."/>
            <person name="Grigoriev I."/>
        </authorList>
    </citation>
    <scope>NUCLEOTIDE SEQUENCE</scope>
    <source>
        <strain evidence="1">CBS 113389</strain>
    </source>
</reference>
<name>A0A6A6PRB8_9PEZI</name>
<dbReference type="EMBL" id="MU001636">
    <property type="protein sequence ID" value="KAF2482346.1"/>
    <property type="molecule type" value="Genomic_DNA"/>
</dbReference>
<organism evidence="1 2">
    <name type="scientific">Neohortaea acidophila</name>
    <dbReference type="NCBI Taxonomy" id="245834"/>
    <lineage>
        <taxon>Eukaryota</taxon>
        <taxon>Fungi</taxon>
        <taxon>Dikarya</taxon>
        <taxon>Ascomycota</taxon>
        <taxon>Pezizomycotina</taxon>
        <taxon>Dothideomycetes</taxon>
        <taxon>Dothideomycetidae</taxon>
        <taxon>Mycosphaerellales</taxon>
        <taxon>Teratosphaeriaceae</taxon>
        <taxon>Neohortaea</taxon>
    </lineage>
</organism>
<dbReference type="RefSeq" id="XP_033588916.1">
    <property type="nucleotide sequence ID" value="XM_033737232.1"/>
</dbReference>
<evidence type="ECO:0000313" key="1">
    <source>
        <dbReference type="EMBL" id="KAF2482346.1"/>
    </source>
</evidence>
<protein>
    <submittedName>
        <fullName evidence="1">Uncharacterized protein</fullName>
    </submittedName>
</protein>
<dbReference type="AlphaFoldDB" id="A0A6A6PRB8"/>
<keyword evidence="2" id="KW-1185">Reference proteome</keyword>
<evidence type="ECO:0000313" key="2">
    <source>
        <dbReference type="Proteomes" id="UP000799767"/>
    </source>
</evidence>
<dbReference type="GeneID" id="54478234"/>
<sequence>MAPTSTGDGTSDRASVQQFLRTCDLDLDQPRDAQIYDMMRHECFAGFQSVRAAVAGTERPSPSGEISEDALRRAISHIFMTASPETRQIYSRGRAQNDDNWIIRWLVMEEIRNEEAPTVTNHVT</sequence>
<dbReference type="Proteomes" id="UP000799767">
    <property type="component" value="Unassembled WGS sequence"/>
</dbReference>
<accession>A0A6A6PRB8</accession>
<dbReference type="OrthoDB" id="3636990at2759"/>
<proteinExistence type="predicted"/>
<gene>
    <name evidence="1" type="ORF">BDY17DRAFT_324635</name>
</gene>